<reference evidence="2 3" key="1">
    <citation type="submission" date="2023-09" db="EMBL/GenBank/DDBJ databases">
        <authorList>
            <person name="Rey-Velasco X."/>
        </authorList>
    </citation>
    <scope>NUCLEOTIDE SEQUENCE [LARGE SCALE GENOMIC DNA]</scope>
    <source>
        <strain evidence="2 3">F388</strain>
    </source>
</reference>
<dbReference type="PANTHER" id="PTHR12277">
    <property type="entry name" value="ALPHA/BETA HYDROLASE DOMAIN-CONTAINING PROTEIN"/>
    <property type="match status" value="1"/>
</dbReference>
<sequence>MLYFLQEKFIFLPTKLPQNHVYQFSESFEEFFLNTPDGATLNGLHFKIEDPKGVILYFHGNAGDLSRWGEIATYFVKKSYAVIIMDYRTYGKSTGKLSEKHLFSDAQLFYNYALENYREKEITIYGRSLGAAIATQLASKTKPSKLVLETPFYNLYDVAKTRFSFLPLKLLLKYQFESNRYIQKVNCPITIFHGTEDAIVPYESGASLYRAANEPKEFITIEGGGHNDLVQFSTYQKNIGNALSIK</sequence>
<accession>A0ABU3ABF7</accession>
<proteinExistence type="predicted"/>
<dbReference type="Pfam" id="PF12146">
    <property type="entry name" value="Hydrolase_4"/>
    <property type="match status" value="1"/>
</dbReference>
<name>A0ABU3ABF7_9FLAO</name>
<dbReference type="Gene3D" id="3.40.50.1820">
    <property type="entry name" value="alpha/beta hydrolase"/>
    <property type="match status" value="1"/>
</dbReference>
<evidence type="ECO:0000313" key="3">
    <source>
        <dbReference type="Proteomes" id="UP001255246"/>
    </source>
</evidence>
<dbReference type="EMBL" id="JAVRHR010000002">
    <property type="protein sequence ID" value="MDT0607522.1"/>
    <property type="molecule type" value="Genomic_DNA"/>
</dbReference>
<protein>
    <submittedName>
        <fullName evidence="2">Alpha/beta fold hydrolase</fullName>
    </submittedName>
</protein>
<dbReference type="SUPFAM" id="SSF53474">
    <property type="entry name" value="alpha/beta-Hydrolases"/>
    <property type="match status" value="1"/>
</dbReference>
<dbReference type="PANTHER" id="PTHR12277:SF81">
    <property type="entry name" value="PROTEIN ABHD13"/>
    <property type="match status" value="1"/>
</dbReference>
<evidence type="ECO:0000313" key="2">
    <source>
        <dbReference type="EMBL" id="MDT0607522.1"/>
    </source>
</evidence>
<gene>
    <name evidence="2" type="ORF">RM706_10795</name>
</gene>
<comment type="caution">
    <text evidence="2">The sequence shown here is derived from an EMBL/GenBank/DDBJ whole genome shotgun (WGS) entry which is preliminary data.</text>
</comment>
<dbReference type="GO" id="GO:0016787">
    <property type="term" value="F:hydrolase activity"/>
    <property type="evidence" value="ECO:0007669"/>
    <property type="project" value="UniProtKB-KW"/>
</dbReference>
<dbReference type="InterPro" id="IPR022742">
    <property type="entry name" value="Hydrolase_4"/>
</dbReference>
<keyword evidence="2" id="KW-0378">Hydrolase</keyword>
<dbReference type="RefSeq" id="WP_311351311.1">
    <property type="nucleotide sequence ID" value="NZ_JAVRHR010000002.1"/>
</dbReference>
<keyword evidence="3" id="KW-1185">Reference proteome</keyword>
<evidence type="ECO:0000259" key="1">
    <source>
        <dbReference type="Pfam" id="PF12146"/>
    </source>
</evidence>
<dbReference type="Proteomes" id="UP001255246">
    <property type="component" value="Unassembled WGS sequence"/>
</dbReference>
<organism evidence="2 3">
    <name type="scientific">Croceitalea rosinachiae</name>
    <dbReference type="NCBI Taxonomy" id="3075596"/>
    <lineage>
        <taxon>Bacteria</taxon>
        <taxon>Pseudomonadati</taxon>
        <taxon>Bacteroidota</taxon>
        <taxon>Flavobacteriia</taxon>
        <taxon>Flavobacteriales</taxon>
        <taxon>Flavobacteriaceae</taxon>
        <taxon>Croceitalea</taxon>
    </lineage>
</organism>
<dbReference type="InterPro" id="IPR029058">
    <property type="entry name" value="AB_hydrolase_fold"/>
</dbReference>
<feature type="domain" description="Serine aminopeptidase S33" evidence="1">
    <location>
        <begin position="50"/>
        <end position="156"/>
    </location>
</feature>